<feature type="chain" id="PRO_5039335630" evidence="2">
    <location>
        <begin position="21"/>
        <end position="315"/>
    </location>
</feature>
<evidence type="ECO:0000313" key="3">
    <source>
        <dbReference type="EMBL" id="HIU37911.1"/>
    </source>
</evidence>
<sequence>MLTRRTFSLALAALCSGAWAKPSQRMRIVVPYPAGGPLDAAARVLSEAMKNRFGRILVDNRAGAAGARGMLEVKNAKPDGMTLAVGALATLVVNPILFNDLPYKPSDFRPVCLLSNVPNVLVMSPENMKRLCIKDARDLIDCIKENPSKLNCASGGTGSAGHILNALFNSLGFKTVHVPYAGAAAAQLSVLSGETDFMFDNFASAKAAIADGRLKVLAQTASLAHPDITAPTLTSLGIKCDISTWFGLVAPKATSPEKCEELYLAVKDALSSIEVAQKFAAVTGGGSELLSPTAFSTWIEAEQVKYHSFLKTLTQ</sequence>
<dbReference type="Gene3D" id="3.40.190.150">
    <property type="entry name" value="Bordetella uptake gene, domain 1"/>
    <property type="match status" value="1"/>
</dbReference>
<gene>
    <name evidence="3" type="ORF">IAC56_06535</name>
</gene>
<name>A0A9D1IJT6_9BURK</name>
<dbReference type="PANTHER" id="PTHR42928:SF5">
    <property type="entry name" value="BLR1237 PROTEIN"/>
    <property type="match status" value="1"/>
</dbReference>
<comment type="similarity">
    <text evidence="1">Belongs to the UPF0065 (bug) family.</text>
</comment>
<dbReference type="InterPro" id="IPR005064">
    <property type="entry name" value="BUG"/>
</dbReference>
<dbReference type="InterPro" id="IPR042100">
    <property type="entry name" value="Bug_dom1"/>
</dbReference>
<dbReference type="Gene3D" id="3.40.190.10">
    <property type="entry name" value="Periplasmic binding protein-like II"/>
    <property type="match status" value="1"/>
</dbReference>
<comment type="caution">
    <text evidence="3">The sequence shown here is derived from an EMBL/GenBank/DDBJ whole genome shotgun (WGS) entry which is preliminary data.</text>
</comment>
<reference evidence="3" key="2">
    <citation type="journal article" date="2021" name="PeerJ">
        <title>Extensive microbial diversity within the chicken gut microbiome revealed by metagenomics and culture.</title>
        <authorList>
            <person name="Gilroy R."/>
            <person name="Ravi A."/>
            <person name="Getino M."/>
            <person name="Pursley I."/>
            <person name="Horton D.L."/>
            <person name="Alikhan N.F."/>
            <person name="Baker D."/>
            <person name="Gharbi K."/>
            <person name="Hall N."/>
            <person name="Watson M."/>
            <person name="Adriaenssens E.M."/>
            <person name="Foster-Nyarko E."/>
            <person name="Jarju S."/>
            <person name="Secka A."/>
            <person name="Antonio M."/>
            <person name="Oren A."/>
            <person name="Chaudhuri R.R."/>
            <person name="La Ragione R."/>
            <person name="Hildebrand F."/>
            <person name="Pallen M.J."/>
        </authorList>
    </citation>
    <scope>NUCLEOTIDE SEQUENCE</scope>
    <source>
        <strain evidence="3">7463</strain>
    </source>
</reference>
<dbReference type="EMBL" id="DVMY01000102">
    <property type="protein sequence ID" value="HIU37911.1"/>
    <property type="molecule type" value="Genomic_DNA"/>
</dbReference>
<dbReference type="Proteomes" id="UP000824083">
    <property type="component" value="Unassembled WGS sequence"/>
</dbReference>
<dbReference type="CDD" id="cd07012">
    <property type="entry name" value="PBP2_Bug_TTT"/>
    <property type="match status" value="1"/>
</dbReference>
<dbReference type="AlphaFoldDB" id="A0A9D1IJT6"/>
<evidence type="ECO:0000313" key="4">
    <source>
        <dbReference type="Proteomes" id="UP000824083"/>
    </source>
</evidence>
<evidence type="ECO:0000256" key="2">
    <source>
        <dbReference type="SAM" id="SignalP"/>
    </source>
</evidence>
<proteinExistence type="inferred from homology"/>
<dbReference type="PIRSF" id="PIRSF017082">
    <property type="entry name" value="YflP"/>
    <property type="match status" value="1"/>
</dbReference>
<keyword evidence="2" id="KW-0732">Signal</keyword>
<evidence type="ECO:0000256" key="1">
    <source>
        <dbReference type="ARBA" id="ARBA00006987"/>
    </source>
</evidence>
<dbReference type="Pfam" id="PF03401">
    <property type="entry name" value="TctC"/>
    <property type="match status" value="1"/>
</dbReference>
<reference evidence="3" key="1">
    <citation type="submission" date="2020-10" db="EMBL/GenBank/DDBJ databases">
        <authorList>
            <person name="Gilroy R."/>
        </authorList>
    </citation>
    <scope>NUCLEOTIDE SEQUENCE</scope>
    <source>
        <strain evidence="3">7463</strain>
    </source>
</reference>
<protein>
    <submittedName>
        <fullName evidence="3">Tripartite tricarboxylate transporter substrate binding protein</fullName>
    </submittedName>
</protein>
<organism evidence="3 4">
    <name type="scientific">Candidatus Aphodousia faecigallinarum</name>
    <dbReference type="NCBI Taxonomy" id="2840677"/>
    <lineage>
        <taxon>Bacteria</taxon>
        <taxon>Pseudomonadati</taxon>
        <taxon>Pseudomonadota</taxon>
        <taxon>Betaproteobacteria</taxon>
        <taxon>Burkholderiales</taxon>
        <taxon>Sutterellaceae</taxon>
        <taxon>Sutterellaceae incertae sedis</taxon>
        <taxon>Candidatus Aphodousia</taxon>
    </lineage>
</organism>
<feature type="signal peptide" evidence="2">
    <location>
        <begin position="1"/>
        <end position="20"/>
    </location>
</feature>
<dbReference type="SUPFAM" id="SSF53850">
    <property type="entry name" value="Periplasmic binding protein-like II"/>
    <property type="match status" value="1"/>
</dbReference>
<accession>A0A9D1IJT6</accession>
<dbReference type="PANTHER" id="PTHR42928">
    <property type="entry name" value="TRICARBOXYLATE-BINDING PROTEIN"/>
    <property type="match status" value="1"/>
</dbReference>